<name>A0ABR2ZF15_9AGAR</name>
<protein>
    <recommendedName>
        <fullName evidence="2">F-box domain-containing protein</fullName>
    </recommendedName>
</protein>
<comment type="caution">
    <text evidence="3">The sequence shown here is derived from an EMBL/GenBank/DDBJ whole genome shotgun (WGS) entry which is preliminary data.</text>
</comment>
<dbReference type="EMBL" id="JBBXMP010000200">
    <property type="protein sequence ID" value="KAL0059933.1"/>
    <property type="molecule type" value="Genomic_DNA"/>
</dbReference>
<gene>
    <name evidence="3" type="ORF">AAF712_013280</name>
</gene>
<feature type="domain" description="F-box" evidence="2">
    <location>
        <begin position="1"/>
        <end position="48"/>
    </location>
</feature>
<evidence type="ECO:0000259" key="2">
    <source>
        <dbReference type="PROSITE" id="PS50181"/>
    </source>
</evidence>
<dbReference type="InterPro" id="IPR036047">
    <property type="entry name" value="F-box-like_dom_sf"/>
</dbReference>
<evidence type="ECO:0000313" key="4">
    <source>
        <dbReference type="Proteomes" id="UP001437256"/>
    </source>
</evidence>
<dbReference type="PROSITE" id="PS50181">
    <property type="entry name" value="FBOX"/>
    <property type="match status" value="1"/>
</dbReference>
<dbReference type="Pfam" id="PF12937">
    <property type="entry name" value="F-box-like"/>
    <property type="match status" value="1"/>
</dbReference>
<dbReference type="CDD" id="cd09917">
    <property type="entry name" value="F-box_SF"/>
    <property type="match status" value="1"/>
</dbReference>
<reference evidence="3 4" key="1">
    <citation type="submission" date="2024-05" db="EMBL/GenBank/DDBJ databases">
        <title>A draft genome resource for the thread blight pathogen Marasmius tenuissimus strain MS-2.</title>
        <authorList>
            <person name="Yulfo-Soto G.E."/>
            <person name="Baruah I.K."/>
            <person name="Amoako-Attah I."/>
            <person name="Bukari Y."/>
            <person name="Meinhardt L.W."/>
            <person name="Bailey B.A."/>
            <person name="Cohen S.P."/>
        </authorList>
    </citation>
    <scope>NUCLEOTIDE SEQUENCE [LARGE SCALE GENOMIC DNA]</scope>
    <source>
        <strain evidence="3 4">MS-2</strain>
    </source>
</reference>
<dbReference type="InterPro" id="IPR001810">
    <property type="entry name" value="F-box_dom"/>
</dbReference>
<feature type="region of interest" description="Disordered" evidence="1">
    <location>
        <begin position="443"/>
        <end position="467"/>
    </location>
</feature>
<proteinExistence type="predicted"/>
<feature type="compositionally biased region" description="Acidic residues" evidence="1">
    <location>
        <begin position="455"/>
        <end position="467"/>
    </location>
</feature>
<sequence length="649" mass="72593">MALCKVPVETKLAILSHLRIRDIHSLQLVSKEWNVLIKSNETTVYHSTSLVHGFVPSLDIKIDQLEGAYHPAKVIEGMDKSWKGLCHRMFRLGNNWKGSGRSYLTAFPNAGEKPCDIKVDEKRGFVINIADIEGDDSGLVVVDKNDNVLWTQKWPFGKCSRIEYENGYLIFTNNDERKPGYKEIWRLASIPDPSPLSDQKLVGSFPYPQPSQVKVSAKSFARNKKTYPQGHFVPHAALPQNAKNACFRFHYPTLLILTGKNTVAFYDVPSRELLSTVTLDSTLRFGDSPQALPGLGRIWSIDFSSTHIFLCGMERGTRVFDRSAGTCVLDTPADRWHYATRVIRLADTSRNEETSEDLSKFDYDPTCPKHQRYDDDLFDVVHSNDDEDVDGFGSGDSSEFGSEDEGEADDSGDRGGSQVVDVFDAVPACHITWGLAGSEHAMDEEYSQVQQSDSTDSDEDSAEDDEEGMIETVPMVEEALASPSLRPRLCIGSDMRVSECGNHFVSLTNYPKYPRPSRSSQLVVVRDFKGLLPCDTDTLSKHAVQIDLDAGDCFSEFAFDRKQRVVATNNKGLWIVDIGDFLSFGGAVTVRRAIPFGGDSTAIAMTESGIYIECDPMDIRDWEKWTKDREDPCVEWMRAICGIDFAAWD</sequence>
<evidence type="ECO:0000256" key="1">
    <source>
        <dbReference type="SAM" id="MobiDB-lite"/>
    </source>
</evidence>
<organism evidence="3 4">
    <name type="scientific">Marasmius tenuissimus</name>
    <dbReference type="NCBI Taxonomy" id="585030"/>
    <lineage>
        <taxon>Eukaryota</taxon>
        <taxon>Fungi</taxon>
        <taxon>Dikarya</taxon>
        <taxon>Basidiomycota</taxon>
        <taxon>Agaricomycotina</taxon>
        <taxon>Agaricomycetes</taxon>
        <taxon>Agaricomycetidae</taxon>
        <taxon>Agaricales</taxon>
        <taxon>Marasmiineae</taxon>
        <taxon>Marasmiaceae</taxon>
        <taxon>Marasmius</taxon>
    </lineage>
</organism>
<dbReference type="Gene3D" id="1.20.1280.50">
    <property type="match status" value="1"/>
</dbReference>
<dbReference type="Proteomes" id="UP001437256">
    <property type="component" value="Unassembled WGS sequence"/>
</dbReference>
<feature type="region of interest" description="Disordered" evidence="1">
    <location>
        <begin position="384"/>
        <end position="418"/>
    </location>
</feature>
<dbReference type="SUPFAM" id="SSF81383">
    <property type="entry name" value="F-box domain"/>
    <property type="match status" value="1"/>
</dbReference>
<keyword evidence="4" id="KW-1185">Reference proteome</keyword>
<accession>A0ABR2ZF15</accession>
<dbReference type="SUPFAM" id="SSF69322">
    <property type="entry name" value="Tricorn protease domain 2"/>
    <property type="match status" value="1"/>
</dbReference>
<feature type="compositionally biased region" description="Acidic residues" evidence="1">
    <location>
        <begin position="401"/>
        <end position="410"/>
    </location>
</feature>
<evidence type="ECO:0000313" key="3">
    <source>
        <dbReference type="EMBL" id="KAL0059933.1"/>
    </source>
</evidence>